<evidence type="ECO:0000259" key="12">
    <source>
        <dbReference type="PROSITE" id="PS51133"/>
    </source>
</evidence>
<dbReference type="GO" id="GO:0005666">
    <property type="term" value="C:RNA polymerase III complex"/>
    <property type="evidence" value="ECO:0007669"/>
    <property type="project" value="TreeGrafter"/>
</dbReference>
<dbReference type="PROSITE" id="PS51133">
    <property type="entry name" value="ZF_TFIIS_2"/>
    <property type="match status" value="1"/>
</dbReference>
<keyword evidence="2 8" id="KW-0240">DNA-directed RNA polymerase</keyword>
<evidence type="ECO:0000256" key="2">
    <source>
        <dbReference type="ARBA" id="ARBA00022478"/>
    </source>
</evidence>
<proteinExistence type="inferred from homology"/>
<dbReference type="InterPro" id="IPR034014">
    <property type="entry name" value="Zn_ribbon_RPC11_C"/>
</dbReference>
<feature type="binding site" evidence="9">
    <location>
        <position position="27"/>
    </location>
    <ligand>
        <name>Zn(2+)</name>
        <dbReference type="ChEBI" id="CHEBI:29105"/>
        <label>1</label>
    </ligand>
</feature>
<dbReference type="AlphaFoldDB" id="A0A9W8AQ24"/>
<evidence type="ECO:0000256" key="10">
    <source>
        <dbReference type="PIRSR" id="PIRSR005586-2"/>
    </source>
</evidence>
<evidence type="ECO:0000256" key="7">
    <source>
        <dbReference type="ARBA" id="ARBA00023242"/>
    </source>
</evidence>
<dbReference type="InterPro" id="IPR001529">
    <property type="entry name" value="Zn_ribbon_RPB9"/>
</dbReference>
<evidence type="ECO:0000256" key="4">
    <source>
        <dbReference type="ARBA" id="ARBA00022771"/>
    </source>
</evidence>
<dbReference type="SMART" id="SM00440">
    <property type="entry name" value="ZnF_C2C2"/>
    <property type="match status" value="1"/>
</dbReference>
<dbReference type="Gene3D" id="2.20.25.10">
    <property type="match status" value="1"/>
</dbReference>
<dbReference type="Proteomes" id="UP001150925">
    <property type="component" value="Unassembled WGS sequence"/>
</dbReference>
<feature type="binding site" evidence="9">
    <location>
        <position position="24"/>
    </location>
    <ligand>
        <name>Zn(2+)</name>
        <dbReference type="ChEBI" id="CHEBI:29105"/>
        <label>1</label>
    </ligand>
</feature>
<dbReference type="CDD" id="cd10509">
    <property type="entry name" value="Zn-ribbon_RPC11"/>
    <property type="match status" value="1"/>
</dbReference>
<feature type="binding site" evidence="9">
    <location>
        <position position="7"/>
    </location>
    <ligand>
        <name>Zn(2+)</name>
        <dbReference type="ChEBI" id="CHEBI:29105"/>
        <label>1</label>
    </ligand>
</feature>
<comment type="function">
    <text evidence="8">DNA-dependent RNA polymerase catalyzes the transcription of DNA into RNA using the four ribonucleoside triphosphates as substrates.</text>
</comment>
<dbReference type="GO" id="GO:0003899">
    <property type="term" value="F:DNA-directed RNA polymerase activity"/>
    <property type="evidence" value="ECO:0007669"/>
    <property type="project" value="InterPro"/>
</dbReference>
<feature type="binding site" evidence="9">
    <location>
        <position position="71"/>
    </location>
    <ligand>
        <name>Zn(2+)</name>
        <dbReference type="ChEBI" id="CHEBI:29105"/>
        <label>2</label>
    </ligand>
</feature>
<organism evidence="13 14">
    <name type="scientific">Dispira parvispora</name>
    <dbReference type="NCBI Taxonomy" id="1520584"/>
    <lineage>
        <taxon>Eukaryota</taxon>
        <taxon>Fungi</taxon>
        <taxon>Fungi incertae sedis</taxon>
        <taxon>Zoopagomycota</taxon>
        <taxon>Kickxellomycotina</taxon>
        <taxon>Dimargaritomycetes</taxon>
        <taxon>Dimargaritales</taxon>
        <taxon>Dimargaritaceae</taxon>
        <taxon>Dispira</taxon>
    </lineage>
</organism>
<dbReference type="PROSITE" id="PS00466">
    <property type="entry name" value="ZF_TFIIS_1"/>
    <property type="match status" value="1"/>
</dbReference>
<evidence type="ECO:0000256" key="3">
    <source>
        <dbReference type="ARBA" id="ARBA00022723"/>
    </source>
</evidence>
<keyword evidence="3 9" id="KW-0479">Metal-binding</keyword>
<evidence type="ECO:0000256" key="5">
    <source>
        <dbReference type="ARBA" id="ARBA00022833"/>
    </source>
</evidence>
<keyword evidence="5 9" id="KW-0862">Zinc</keyword>
<feature type="zinc finger region" description="C4-type" evidence="10">
    <location>
        <begin position="4"/>
        <end position="27"/>
    </location>
</feature>
<dbReference type="SUPFAM" id="SSF57783">
    <property type="entry name" value="Zinc beta-ribbon"/>
    <property type="match status" value="1"/>
</dbReference>
<dbReference type="Pfam" id="PF02150">
    <property type="entry name" value="Zn_ribbon_RPB9"/>
    <property type="match status" value="1"/>
</dbReference>
<dbReference type="EMBL" id="JANBPY010002445">
    <property type="protein sequence ID" value="KAJ1954970.1"/>
    <property type="molecule type" value="Genomic_DNA"/>
</dbReference>
<feature type="binding site" evidence="9">
    <location>
        <position position="96"/>
    </location>
    <ligand>
        <name>Zn(2+)</name>
        <dbReference type="ChEBI" id="CHEBI:29105"/>
        <label>2</label>
    </ligand>
</feature>
<dbReference type="InterPro" id="IPR001222">
    <property type="entry name" value="Znf_TFIIS"/>
</dbReference>
<name>A0A9W8AQ24_9FUNG</name>
<comment type="subcellular location">
    <subcellularLocation>
        <location evidence="1 8">Nucleus</location>
    </subcellularLocation>
</comment>
<reference evidence="13" key="1">
    <citation type="submission" date="2022-07" db="EMBL/GenBank/DDBJ databases">
        <title>Phylogenomic reconstructions and comparative analyses of Kickxellomycotina fungi.</title>
        <authorList>
            <person name="Reynolds N.K."/>
            <person name="Stajich J.E."/>
            <person name="Barry K."/>
            <person name="Grigoriev I.V."/>
            <person name="Crous P."/>
            <person name="Smith M.E."/>
        </authorList>
    </citation>
    <scope>NUCLEOTIDE SEQUENCE</scope>
    <source>
        <strain evidence="13">RSA 1196</strain>
    </source>
</reference>
<evidence type="ECO:0000256" key="9">
    <source>
        <dbReference type="PIRSR" id="PIRSR005586-1"/>
    </source>
</evidence>
<comment type="similarity">
    <text evidence="8 11">Belongs to the archaeal rpoM/eukaryotic RPA12/RPB9/RPC11 RNA polymerase family.</text>
</comment>
<dbReference type="InterPro" id="IPR012164">
    <property type="entry name" value="Rpa12/Rpb9/Rpc10/TFS"/>
</dbReference>
<dbReference type="PANTHER" id="PTHR11239:SF12">
    <property type="entry name" value="DNA-DIRECTED RNA POLYMERASE III SUBUNIT RPC10"/>
    <property type="match status" value="1"/>
</dbReference>
<keyword evidence="6 8" id="KW-0804">Transcription</keyword>
<dbReference type="GO" id="GO:0006386">
    <property type="term" value="P:termination of RNA polymerase III transcription"/>
    <property type="evidence" value="ECO:0007669"/>
    <property type="project" value="TreeGrafter"/>
</dbReference>
<evidence type="ECO:0000256" key="8">
    <source>
        <dbReference type="PIRNR" id="PIRNR005586"/>
    </source>
</evidence>
<keyword evidence="7 8" id="KW-0539">Nucleus</keyword>
<feature type="binding site" evidence="9">
    <location>
        <position position="68"/>
    </location>
    <ligand>
        <name>Zn(2+)</name>
        <dbReference type="ChEBI" id="CHEBI:29105"/>
        <label>2</label>
    </ligand>
</feature>
<dbReference type="PIRSF" id="PIRSF005586">
    <property type="entry name" value="RNApol_RpoM"/>
    <property type="match status" value="1"/>
</dbReference>
<evidence type="ECO:0000313" key="13">
    <source>
        <dbReference type="EMBL" id="KAJ1954970.1"/>
    </source>
</evidence>
<evidence type="ECO:0000313" key="14">
    <source>
        <dbReference type="Proteomes" id="UP001150925"/>
    </source>
</evidence>
<dbReference type="OrthoDB" id="282152at2759"/>
<dbReference type="PANTHER" id="PTHR11239">
    <property type="entry name" value="DNA-DIRECTED RNA POLYMERASE"/>
    <property type="match status" value="1"/>
</dbReference>
<feature type="binding site" evidence="9">
    <location>
        <position position="4"/>
    </location>
    <ligand>
        <name>Zn(2+)</name>
        <dbReference type="ChEBI" id="CHEBI:29105"/>
        <label>1</label>
    </ligand>
</feature>
<keyword evidence="14" id="KW-1185">Reference proteome</keyword>
<feature type="binding site" evidence="9">
    <location>
        <position position="101"/>
    </location>
    <ligand>
        <name>Zn(2+)</name>
        <dbReference type="ChEBI" id="CHEBI:29105"/>
        <label>2</label>
    </ligand>
</feature>
<evidence type="ECO:0000256" key="11">
    <source>
        <dbReference type="RuleBase" id="RU003474"/>
    </source>
</evidence>
<sequence>MIFCPACSNMLTNAMDGEQHFFQCLSCPYMYPITTILSERTVMARKEVDDVLGGAKAWENVDKTEQRCPKCEHPEAYFREVQIRSADEPSTQFFRCCNIACAFEWRVG</sequence>
<dbReference type="FunFam" id="2.20.25.10:FF:000005">
    <property type="entry name" value="DNA-directed RNA polymerase subunit"/>
    <property type="match status" value="1"/>
</dbReference>
<feature type="domain" description="TFIIS-type" evidence="12">
    <location>
        <begin position="64"/>
        <end position="106"/>
    </location>
</feature>
<keyword evidence="4 10" id="KW-0863">Zinc-finger</keyword>
<dbReference type="GO" id="GO:0003676">
    <property type="term" value="F:nucleic acid binding"/>
    <property type="evidence" value="ECO:0007669"/>
    <property type="project" value="InterPro"/>
</dbReference>
<comment type="caution">
    <text evidence="13">The sequence shown here is derived from an EMBL/GenBank/DDBJ whole genome shotgun (WGS) entry which is preliminary data.</text>
</comment>
<accession>A0A9W8AQ24</accession>
<protein>
    <recommendedName>
        <fullName evidence="8">DNA-directed RNA polymerase subunit</fullName>
    </recommendedName>
</protein>
<evidence type="ECO:0000256" key="6">
    <source>
        <dbReference type="ARBA" id="ARBA00023163"/>
    </source>
</evidence>
<evidence type="ECO:0000256" key="1">
    <source>
        <dbReference type="ARBA" id="ARBA00004123"/>
    </source>
</evidence>
<gene>
    <name evidence="13" type="primary">RPC11</name>
    <name evidence="13" type="ORF">IWQ62_005633</name>
</gene>
<dbReference type="SMART" id="SM00661">
    <property type="entry name" value="RPOL9"/>
    <property type="match status" value="1"/>
</dbReference>
<dbReference type="GO" id="GO:0008270">
    <property type="term" value="F:zinc ion binding"/>
    <property type="evidence" value="ECO:0007669"/>
    <property type="project" value="UniProtKB-KW"/>
</dbReference>
<dbReference type="Pfam" id="PF01096">
    <property type="entry name" value="Zn_ribbon_TFIIS"/>
    <property type="match status" value="1"/>
</dbReference>